<dbReference type="SMART" id="SM00672">
    <property type="entry name" value="CAP10"/>
    <property type="match status" value="1"/>
</dbReference>
<dbReference type="EMBL" id="AUSU01007858">
    <property type="protein sequence ID" value="EPS60059.1"/>
    <property type="molecule type" value="Genomic_DNA"/>
</dbReference>
<feature type="domain" description="Glycosyl transferase CAP10" evidence="1">
    <location>
        <begin position="117"/>
        <end position="362"/>
    </location>
</feature>
<dbReference type="Pfam" id="PF05686">
    <property type="entry name" value="Glyco_transf_90"/>
    <property type="match status" value="1"/>
</dbReference>
<sequence length="405" mass="47044">VSRSPENDFPLRCSVENSSEICSGNHYPSKSVYPEIGGNGSSPVCPDYFRWIHEDLRPWRKTGITEEMVAASARGAHFRIVIIDGKLHLKTYKKSFQTRDRFTIWGFLQLLRRYPGEIPNLDLVFNCDDTPAAIEKRTPLNSPPPPVFRYCGDNTSANIVFPDWSFWGWAELNIKPWQKLSPELEAANRRTRWSEREPYAYWKGNPRVSISRTELMKCNVSDRRDWKARLYSQNWTREIKQGFKESDLTTQCTHRYKIYIEGIGWSVSDKYILACDSLTLLVHPRYFDFFTRSLKPLKHYWPVNNTCRSIQSAVEWGNAHQKQARAMGASGSRFVLDELKMDYVYDYMFHSLNEYAKLLSYEPDRAGFVEICSESIACNADGLMREFFVDSMVRRPSLSPPCSIP</sequence>
<keyword evidence="3" id="KW-1185">Reference proteome</keyword>
<name>S8C086_9LAMI</name>
<evidence type="ECO:0000313" key="3">
    <source>
        <dbReference type="Proteomes" id="UP000015453"/>
    </source>
</evidence>
<protein>
    <recommendedName>
        <fullName evidence="1">Glycosyl transferase CAP10 domain-containing protein</fullName>
    </recommendedName>
</protein>
<dbReference type="InterPro" id="IPR006598">
    <property type="entry name" value="CAP10"/>
</dbReference>
<evidence type="ECO:0000313" key="2">
    <source>
        <dbReference type="EMBL" id="EPS60059.1"/>
    </source>
</evidence>
<reference evidence="2 3" key="1">
    <citation type="journal article" date="2013" name="BMC Genomics">
        <title>The miniature genome of a carnivorous plant Genlisea aurea contains a low number of genes and short non-coding sequences.</title>
        <authorList>
            <person name="Leushkin E.V."/>
            <person name="Sutormin R.A."/>
            <person name="Nabieva E.R."/>
            <person name="Penin A.A."/>
            <person name="Kondrashov A.S."/>
            <person name="Logacheva M.D."/>
        </authorList>
    </citation>
    <scope>NUCLEOTIDE SEQUENCE [LARGE SCALE GENOMIC DNA]</scope>
</reference>
<gene>
    <name evidence="2" type="ORF">M569_14742</name>
</gene>
<dbReference type="AlphaFoldDB" id="S8C086"/>
<dbReference type="PANTHER" id="PTHR12203:SF80">
    <property type="entry name" value="GLYCOSYLTRANSFERASE"/>
    <property type="match status" value="1"/>
</dbReference>
<comment type="caution">
    <text evidence="2">The sequence shown here is derived from an EMBL/GenBank/DDBJ whole genome shotgun (WGS) entry which is preliminary data.</text>
</comment>
<dbReference type="Proteomes" id="UP000015453">
    <property type="component" value="Unassembled WGS sequence"/>
</dbReference>
<dbReference type="OrthoDB" id="202415at2759"/>
<evidence type="ECO:0000259" key="1">
    <source>
        <dbReference type="SMART" id="SM00672"/>
    </source>
</evidence>
<dbReference type="PANTHER" id="PTHR12203">
    <property type="entry name" value="KDEL LYS-ASP-GLU-LEU CONTAINING - RELATED"/>
    <property type="match status" value="1"/>
</dbReference>
<dbReference type="InterPro" id="IPR051091">
    <property type="entry name" value="O-Glucosyltr/Glycosyltrsf_90"/>
</dbReference>
<proteinExistence type="predicted"/>
<feature type="non-terminal residue" evidence="2">
    <location>
        <position position="405"/>
    </location>
</feature>
<organism evidence="2 3">
    <name type="scientific">Genlisea aurea</name>
    <dbReference type="NCBI Taxonomy" id="192259"/>
    <lineage>
        <taxon>Eukaryota</taxon>
        <taxon>Viridiplantae</taxon>
        <taxon>Streptophyta</taxon>
        <taxon>Embryophyta</taxon>
        <taxon>Tracheophyta</taxon>
        <taxon>Spermatophyta</taxon>
        <taxon>Magnoliopsida</taxon>
        <taxon>eudicotyledons</taxon>
        <taxon>Gunneridae</taxon>
        <taxon>Pentapetalae</taxon>
        <taxon>asterids</taxon>
        <taxon>lamiids</taxon>
        <taxon>Lamiales</taxon>
        <taxon>Lentibulariaceae</taxon>
        <taxon>Genlisea</taxon>
    </lineage>
</organism>
<accession>S8C086</accession>
<feature type="non-terminal residue" evidence="2">
    <location>
        <position position="1"/>
    </location>
</feature>